<evidence type="ECO:0000313" key="5">
    <source>
        <dbReference type="Proteomes" id="UP000605201"/>
    </source>
</evidence>
<keyword evidence="2" id="KW-1134">Transmembrane beta strand</keyword>
<feature type="region of interest" description="Disordered" evidence="3">
    <location>
        <begin position="114"/>
        <end position="134"/>
    </location>
</feature>
<evidence type="ECO:0000313" key="4">
    <source>
        <dbReference type="EMBL" id="MBC8431600.1"/>
    </source>
</evidence>
<dbReference type="PANTHER" id="PTHR30203:SF31">
    <property type="entry name" value="RND EFFLUX SYSTEM, OUTER MEMBRANE LIPOPROTEIN, NODT"/>
    <property type="match status" value="1"/>
</dbReference>
<dbReference type="InterPro" id="IPR010131">
    <property type="entry name" value="MdtP/NodT-like"/>
</dbReference>
<dbReference type="SUPFAM" id="SSF56954">
    <property type="entry name" value="Outer membrane efflux proteins (OEP)"/>
    <property type="match status" value="1"/>
</dbReference>
<dbReference type="EMBL" id="JACNIG010000157">
    <property type="protein sequence ID" value="MBC8431600.1"/>
    <property type="molecule type" value="Genomic_DNA"/>
</dbReference>
<accession>A0A8J6TRJ7</accession>
<dbReference type="PANTHER" id="PTHR30203">
    <property type="entry name" value="OUTER MEMBRANE CATION EFFLUX PROTEIN"/>
    <property type="match status" value="1"/>
</dbReference>
<name>A0A8J6TRJ7_9BACT</name>
<dbReference type="AlphaFoldDB" id="A0A8J6TRJ7"/>
<evidence type="ECO:0000256" key="1">
    <source>
        <dbReference type="ARBA" id="ARBA00007613"/>
    </source>
</evidence>
<evidence type="ECO:0000256" key="2">
    <source>
        <dbReference type="RuleBase" id="RU362097"/>
    </source>
</evidence>
<dbReference type="GO" id="GO:0015562">
    <property type="term" value="F:efflux transmembrane transporter activity"/>
    <property type="evidence" value="ECO:0007669"/>
    <property type="project" value="InterPro"/>
</dbReference>
<keyword evidence="2" id="KW-0472">Membrane</keyword>
<keyword evidence="2" id="KW-0812">Transmembrane</keyword>
<dbReference type="Proteomes" id="UP000605201">
    <property type="component" value="Unassembled WGS sequence"/>
</dbReference>
<evidence type="ECO:0000256" key="3">
    <source>
        <dbReference type="SAM" id="MobiDB-lite"/>
    </source>
</evidence>
<dbReference type="Gene3D" id="1.20.1600.10">
    <property type="entry name" value="Outer membrane efflux proteins (OEP)"/>
    <property type="match status" value="1"/>
</dbReference>
<dbReference type="InterPro" id="IPR003423">
    <property type="entry name" value="OMP_efflux"/>
</dbReference>
<dbReference type="Pfam" id="PF02321">
    <property type="entry name" value="OEP"/>
    <property type="match status" value="2"/>
</dbReference>
<proteinExistence type="inferred from homology"/>
<sequence length="483" mass="52038">MNLFIKIAPIRFGALLTAALMLFICTGCAVVGPDYVPPDTPMPAAWHTPAKSGLVGEHLNKGALADWWSILDDPVLTNLVESAVAGNLGLKEARARVREARARRGISEADRFPTIDASGSARSSRSSEETGSGRERELYAAGFDAAWELDVFGGKKRAVEVAGAELQASEEDLRDVLVSLLAEVALNYVELRVFQTRLSVAEANLDAQKETYNITRWRRQAGLTTQLDVEQAKYSLEQTRAQIPGLQTGLEQAKNRLAVLIGQHPGSLRDALAERKAIPVTPLEVAVGVPADILRRRPDVRRAERRLAAQTAQIGVATADLYPKFSLIGSIGLEALSLGNLVSFGSRTHGIGSTVAWPLFDAGAIRSNIEVQSAVQQQALIRYEAAVLAALEDVENALFAYAKEQSRRQSLTEATEAARRAVELAQIQYSSGLIAFGNVLIAQRSLLSLQDQLAVSEGGVTSNLIALYKSLGGGWKSLIPDGH</sequence>
<reference evidence="4 5" key="1">
    <citation type="submission" date="2020-08" db="EMBL/GenBank/DDBJ databases">
        <title>Bridging the membrane lipid divide: bacteria of the FCB group superphylum have the potential to synthesize archaeal ether lipids.</title>
        <authorList>
            <person name="Villanueva L."/>
            <person name="Von Meijenfeldt F.A.B."/>
            <person name="Westbye A.B."/>
            <person name="Yadav S."/>
            <person name="Hopmans E.C."/>
            <person name="Dutilh B.E."/>
            <person name="Sinninghe Damste J.S."/>
        </authorList>
    </citation>
    <scope>NUCLEOTIDE SEQUENCE [LARGE SCALE GENOMIC DNA]</scope>
    <source>
        <strain evidence="4">NIOZ-UU17</strain>
    </source>
</reference>
<dbReference type="NCBIfam" id="TIGR01845">
    <property type="entry name" value="outer_NodT"/>
    <property type="match status" value="1"/>
</dbReference>
<protein>
    <submittedName>
        <fullName evidence="4">Efflux transporter outer membrane subunit</fullName>
    </submittedName>
</protein>
<gene>
    <name evidence="4" type="ORF">H8D96_06735</name>
</gene>
<keyword evidence="2" id="KW-0449">Lipoprotein</keyword>
<comment type="subcellular location">
    <subcellularLocation>
        <location evidence="2">Cell membrane</location>
        <topology evidence="2">Lipid-anchor</topology>
    </subcellularLocation>
</comment>
<comment type="caution">
    <text evidence="4">The sequence shown here is derived from an EMBL/GenBank/DDBJ whole genome shotgun (WGS) entry which is preliminary data.</text>
</comment>
<comment type="similarity">
    <text evidence="1 2">Belongs to the outer membrane factor (OMF) (TC 1.B.17) family.</text>
</comment>
<keyword evidence="2" id="KW-0564">Palmitate</keyword>
<dbReference type="GO" id="GO:0005886">
    <property type="term" value="C:plasma membrane"/>
    <property type="evidence" value="ECO:0007669"/>
    <property type="project" value="UniProtKB-SubCell"/>
</dbReference>
<organism evidence="4 5">
    <name type="scientific">Candidatus Desulfatibia vada</name>
    <dbReference type="NCBI Taxonomy" id="2841696"/>
    <lineage>
        <taxon>Bacteria</taxon>
        <taxon>Pseudomonadati</taxon>
        <taxon>Thermodesulfobacteriota</taxon>
        <taxon>Desulfobacteria</taxon>
        <taxon>Desulfobacterales</taxon>
        <taxon>Desulfobacterales incertae sedis</taxon>
        <taxon>Candidatus Desulfatibia</taxon>
    </lineage>
</organism>
<feature type="compositionally biased region" description="Basic and acidic residues" evidence="3">
    <location>
        <begin position="125"/>
        <end position="134"/>
    </location>
</feature>
<dbReference type="Gene3D" id="2.20.200.10">
    <property type="entry name" value="Outer membrane efflux proteins (OEP)"/>
    <property type="match status" value="1"/>
</dbReference>